<protein>
    <recommendedName>
        <fullName evidence="5">Purine nucleoside permease</fullName>
    </recommendedName>
</protein>
<dbReference type="AlphaFoldDB" id="A0A0C3L0Q2"/>
<dbReference type="OrthoDB" id="2331083at2759"/>
<dbReference type="GO" id="GO:0055085">
    <property type="term" value="P:transmembrane transport"/>
    <property type="evidence" value="ECO:0007669"/>
    <property type="project" value="InterPro"/>
</dbReference>
<keyword evidence="1" id="KW-0813">Transport</keyword>
<evidence type="ECO:0000313" key="4">
    <source>
        <dbReference type="Proteomes" id="UP000054248"/>
    </source>
</evidence>
<feature type="region of interest" description="Disordered" evidence="2">
    <location>
        <begin position="354"/>
        <end position="375"/>
    </location>
</feature>
<dbReference type="InterPro" id="IPR009486">
    <property type="entry name" value="Pur_nuclsid_perm"/>
</dbReference>
<reference evidence="3 4" key="1">
    <citation type="submission" date="2014-04" db="EMBL/GenBank/DDBJ databases">
        <authorList>
            <consortium name="DOE Joint Genome Institute"/>
            <person name="Kuo A."/>
            <person name="Girlanda M."/>
            <person name="Perotto S."/>
            <person name="Kohler A."/>
            <person name="Nagy L.G."/>
            <person name="Floudas D."/>
            <person name="Copeland A."/>
            <person name="Barry K.W."/>
            <person name="Cichocki N."/>
            <person name="Veneault-Fourrey C."/>
            <person name="LaButti K."/>
            <person name="Lindquist E.A."/>
            <person name="Lipzen A."/>
            <person name="Lundell T."/>
            <person name="Morin E."/>
            <person name="Murat C."/>
            <person name="Sun H."/>
            <person name="Tunlid A."/>
            <person name="Henrissat B."/>
            <person name="Grigoriev I.V."/>
            <person name="Hibbett D.S."/>
            <person name="Martin F."/>
            <person name="Nordberg H.P."/>
            <person name="Cantor M.N."/>
            <person name="Hua S.X."/>
        </authorList>
    </citation>
    <scope>NUCLEOTIDE SEQUENCE [LARGE SCALE GENOMIC DNA]</scope>
    <source>
        <strain evidence="3 4">MUT 4182</strain>
    </source>
</reference>
<name>A0A0C3L0Q2_9AGAM</name>
<dbReference type="PANTHER" id="PTHR38643">
    <property type="entry name" value="PURINE NUCLEOSIDE PERMEASE C285.05-RELATED"/>
    <property type="match status" value="1"/>
</dbReference>
<feature type="compositionally biased region" description="Polar residues" evidence="2">
    <location>
        <begin position="363"/>
        <end position="375"/>
    </location>
</feature>
<dbReference type="HOGENOM" id="CLU_031475_0_1_1"/>
<reference evidence="4" key="2">
    <citation type="submission" date="2015-01" db="EMBL/GenBank/DDBJ databases">
        <title>Evolutionary Origins and Diversification of the Mycorrhizal Mutualists.</title>
        <authorList>
            <consortium name="DOE Joint Genome Institute"/>
            <consortium name="Mycorrhizal Genomics Consortium"/>
            <person name="Kohler A."/>
            <person name="Kuo A."/>
            <person name="Nagy L.G."/>
            <person name="Floudas D."/>
            <person name="Copeland A."/>
            <person name="Barry K.W."/>
            <person name="Cichocki N."/>
            <person name="Veneault-Fourrey C."/>
            <person name="LaButti K."/>
            <person name="Lindquist E.A."/>
            <person name="Lipzen A."/>
            <person name="Lundell T."/>
            <person name="Morin E."/>
            <person name="Murat C."/>
            <person name="Riley R."/>
            <person name="Ohm R."/>
            <person name="Sun H."/>
            <person name="Tunlid A."/>
            <person name="Henrissat B."/>
            <person name="Grigoriev I.V."/>
            <person name="Hibbett D.S."/>
            <person name="Martin F."/>
        </authorList>
    </citation>
    <scope>NUCLEOTIDE SEQUENCE [LARGE SCALE GENOMIC DNA]</scope>
    <source>
        <strain evidence="4">MUT 4182</strain>
    </source>
</reference>
<dbReference type="PANTHER" id="PTHR38643:SF1">
    <property type="entry name" value="PURINE NUCLEOSIDE PERMEASE C285.05-RELATED"/>
    <property type="match status" value="1"/>
</dbReference>
<dbReference type="Proteomes" id="UP000054248">
    <property type="component" value="Unassembled WGS sequence"/>
</dbReference>
<keyword evidence="4" id="KW-1185">Reference proteome</keyword>
<evidence type="ECO:0000256" key="2">
    <source>
        <dbReference type="SAM" id="MobiDB-lite"/>
    </source>
</evidence>
<gene>
    <name evidence="3" type="ORF">M407DRAFT_192709</name>
</gene>
<evidence type="ECO:0000313" key="3">
    <source>
        <dbReference type="EMBL" id="KIO27263.1"/>
    </source>
</evidence>
<dbReference type="PIRSF" id="PIRSF013171">
    <property type="entry name" value="Pur_nuclsid_perm"/>
    <property type="match status" value="1"/>
</dbReference>
<evidence type="ECO:0000256" key="1">
    <source>
        <dbReference type="PIRNR" id="PIRNR013171"/>
    </source>
</evidence>
<dbReference type="Pfam" id="PF06516">
    <property type="entry name" value="NUP"/>
    <property type="match status" value="1"/>
</dbReference>
<proteinExistence type="inferred from homology"/>
<dbReference type="GO" id="GO:0005783">
    <property type="term" value="C:endoplasmic reticulum"/>
    <property type="evidence" value="ECO:0007669"/>
    <property type="project" value="TreeGrafter"/>
</dbReference>
<comment type="similarity">
    <text evidence="1">Belongs to the NUP family.</text>
</comment>
<dbReference type="STRING" id="1051891.A0A0C3L0Q2"/>
<dbReference type="EMBL" id="KN823011">
    <property type="protein sequence ID" value="KIO27263.1"/>
    <property type="molecule type" value="Genomic_DNA"/>
</dbReference>
<organism evidence="3 4">
    <name type="scientific">Tulasnella calospora MUT 4182</name>
    <dbReference type="NCBI Taxonomy" id="1051891"/>
    <lineage>
        <taxon>Eukaryota</taxon>
        <taxon>Fungi</taxon>
        <taxon>Dikarya</taxon>
        <taxon>Basidiomycota</taxon>
        <taxon>Agaricomycotina</taxon>
        <taxon>Agaricomycetes</taxon>
        <taxon>Cantharellales</taxon>
        <taxon>Tulasnellaceae</taxon>
        <taxon>Tulasnella</taxon>
    </lineage>
</organism>
<accession>A0A0C3L0Q2</accession>
<evidence type="ECO:0008006" key="5">
    <source>
        <dbReference type="Google" id="ProtNLM"/>
    </source>
</evidence>
<sequence>MFTPEGQVWYNVPEFNLLANNITVPGFSPLFPDAHCTSNGDICQLATGEAGGHDSHPHSVHRMTLTSPPEINAATTISALWLSDKFDLTLTYFFITGIAGVNPNVATISGVSFARYAVQVGLQYEIDPRELPANFSSGYFPLGTSASDGYPVNIYGTEVFELNDALRKEVIQYAKTATLNDSDAAVAYRANYPQEAARSPPSVIGCDVATADVWYSGKILSDAFSNTTRTWTNGTGIYCATAQEDNATLEALVRGASAGKLDYSRVILMRTFSDFDQPYASEQALFNLRYADQGAVLPAITNIYLAGIKVIQGILTRWDSKFKDGIKPTNYIGDIFGSLGGDISPDFGPGEAVYAGFRRRPSSPGQSAPTDRTDM</sequence>
<comment type="function">
    <text evidence="1">Nucleoside permease that transports adenosine and guanosine.</text>
</comment>